<evidence type="ECO:0008006" key="3">
    <source>
        <dbReference type="Google" id="ProtNLM"/>
    </source>
</evidence>
<evidence type="ECO:0000313" key="1">
    <source>
        <dbReference type="EMBL" id="EIN04396.1"/>
    </source>
</evidence>
<dbReference type="KEGG" id="psq:PUNSTDRAFT_138439"/>
<dbReference type="EMBL" id="JH687554">
    <property type="protein sequence ID" value="EIN04396.1"/>
    <property type="molecule type" value="Genomic_DNA"/>
</dbReference>
<dbReference type="RefSeq" id="XP_007388191.1">
    <property type="nucleotide sequence ID" value="XM_007388129.1"/>
</dbReference>
<protein>
    <recommendedName>
        <fullName evidence="3">SAP domain-containing protein</fullName>
    </recommendedName>
</protein>
<gene>
    <name evidence="1" type="ORF">PUNSTDRAFT_138439</name>
</gene>
<dbReference type="HOGENOM" id="CLU_2428135_0_0_1"/>
<dbReference type="AlphaFoldDB" id="R7S522"/>
<dbReference type="GeneID" id="18880083"/>
<reference evidence="2" key="1">
    <citation type="journal article" date="2012" name="Science">
        <title>The Paleozoic origin of enzymatic lignin decomposition reconstructed from 31 fungal genomes.</title>
        <authorList>
            <person name="Floudas D."/>
            <person name="Binder M."/>
            <person name="Riley R."/>
            <person name="Barry K."/>
            <person name="Blanchette R.A."/>
            <person name="Henrissat B."/>
            <person name="Martinez A.T."/>
            <person name="Otillar R."/>
            <person name="Spatafora J.W."/>
            <person name="Yadav J.S."/>
            <person name="Aerts A."/>
            <person name="Benoit I."/>
            <person name="Boyd A."/>
            <person name="Carlson A."/>
            <person name="Copeland A."/>
            <person name="Coutinho P.M."/>
            <person name="de Vries R.P."/>
            <person name="Ferreira P."/>
            <person name="Findley K."/>
            <person name="Foster B."/>
            <person name="Gaskell J."/>
            <person name="Glotzer D."/>
            <person name="Gorecki P."/>
            <person name="Heitman J."/>
            <person name="Hesse C."/>
            <person name="Hori C."/>
            <person name="Igarashi K."/>
            <person name="Jurgens J.A."/>
            <person name="Kallen N."/>
            <person name="Kersten P."/>
            <person name="Kohler A."/>
            <person name="Kuees U."/>
            <person name="Kumar T.K.A."/>
            <person name="Kuo A."/>
            <person name="LaButti K."/>
            <person name="Larrondo L.F."/>
            <person name="Lindquist E."/>
            <person name="Ling A."/>
            <person name="Lombard V."/>
            <person name="Lucas S."/>
            <person name="Lundell T."/>
            <person name="Martin R."/>
            <person name="McLaughlin D.J."/>
            <person name="Morgenstern I."/>
            <person name="Morin E."/>
            <person name="Murat C."/>
            <person name="Nagy L.G."/>
            <person name="Nolan M."/>
            <person name="Ohm R.A."/>
            <person name="Patyshakuliyeva A."/>
            <person name="Rokas A."/>
            <person name="Ruiz-Duenas F.J."/>
            <person name="Sabat G."/>
            <person name="Salamov A."/>
            <person name="Samejima M."/>
            <person name="Schmutz J."/>
            <person name="Slot J.C."/>
            <person name="St John F."/>
            <person name="Stenlid J."/>
            <person name="Sun H."/>
            <person name="Sun S."/>
            <person name="Syed K."/>
            <person name="Tsang A."/>
            <person name="Wiebenga A."/>
            <person name="Young D."/>
            <person name="Pisabarro A."/>
            <person name="Eastwood D.C."/>
            <person name="Martin F."/>
            <person name="Cullen D."/>
            <person name="Grigoriev I.V."/>
            <person name="Hibbett D.S."/>
        </authorList>
    </citation>
    <scope>NUCLEOTIDE SEQUENCE [LARGE SCALE GENOMIC DNA]</scope>
    <source>
        <strain evidence="2">HHB-11173 SS5</strain>
    </source>
</reference>
<proteinExistence type="predicted"/>
<accession>R7S522</accession>
<evidence type="ECO:0000313" key="2">
    <source>
        <dbReference type="Proteomes" id="UP000054196"/>
    </source>
</evidence>
<sequence>MPPWLERPPLFVKRLSALRKEELQRLAAHLGLEEEGTVAALKARARQKLLADIKFYMAHPDFKALFTRQELAEIIDNASSTSNSTFEGRRQ</sequence>
<keyword evidence="2" id="KW-1185">Reference proteome</keyword>
<dbReference type="Proteomes" id="UP000054196">
    <property type="component" value="Unassembled WGS sequence"/>
</dbReference>
<name>R7S522_PUNST</name>
<organism evidence="1 2">
    <name type="scientific">Punctularia strigosozonata (strain HHB-11173)</name>
    <name type="common">White-rot fungus</name>
    <dbReference type="NCBI Taxonomy" id="741275"/>
    <lineage>
        <taxon>Eukaryota</taxon>
        <taxon>Fungi</taxon>
        <taxon>Dikarya</taxon>
        <taxon>Basidiomycota</taxon>
        <taxon>Agaricomycotina</taxon>
        <taxon>Agaricomycetes</taxon>
        <taxon>Corticiales</taxon>
        <taxon>Punctulariaceae</taxon>
        <taxon>Punctularia</taxon>
    </lineage>
</organism>